<dbReference type="InterPro" id="IPR029055">
    <property type="entry name" value="Ntn_hydrolases_N"/>
</dbReference>
<protein>
    <recommendedName>
        <fullName evidence="3">Penicillin amidase</fullName>
    </recommendedName>
</protein>
<dbReference type="PROSITE" id="PS51257">
    <property type="entry name" value="PROKAR_LIPOPROTEIN"/>
    <property type="match status" value="1"/>
</dbReference>
<gene>
    <name evidence="2" type="ORF">METZ01_LOCUS117292</name>
</gene>
<name>A0A381XI84_9ZZZZ</name>
<evidence type="ECO:0008006" key="3">
    <source>
        <dbReference type="Google" id="ProtNLM"/>
    </source>
</evidence>
<dbReference type="EMBL" id="UINC01015273">
    <property type="protein sequence ID" value="SVA64438.1"/>
    <property type="molecule type" value="Genomic_DNA"/>
</dbReference>
<dbReference type="PANTHER" id="PTHR34218">
    <property type="entry name" value="PEPTIDASE S45 PENICILLIN AMIDASE"/>
    <property type="match status" value="1"/>
</dbReference>
<reference evidence="2" key="1">
    <citation type="submission" date="2018-05" db="EMBL/GenBank/DDBJ databases">
        <authorList>
            <person name="Lanie J.A."/>
            <person name="Ng W.-L."/>
            <person name="Kazmierczak K.M."/>
            <person name="Andrzejewski T.M."/>
            <person name="Davidsen T.M."/>
            <person name="Wayne K.J."/>
            <person name="Tettelin H."/>
            <person name="Glass J.I."/>
            <person name="Rusch D."/>
            <person name="Podicherti R."/>
            <person name="Tsui H.-C.T."/>
            <person name="Winkler M.E."/>
        </authorList>
    </citation>
    <scope>NUCLEOTIDE SEQUENCE</scope>
</reference>
<comment type="similarity">
    <text evidence="1">Belongs to the peptidase S45 family.</text>
</comment>
<dbReference type="Pfam" id="PF01804">
    <property type="entry name" value="Penicil_amidase"/>
    <property type="match status" value="1"/>
</dbReference>
<dbReference type="SUPFAM" id="SSF56235">
    <property type="entry name" value="N-terminal nucleophile aminohydrolases (Ntn hydrolases)"/>
    <property type="match status" value="1"/>
</dbReference>
<dbReference type="GO" id="GO:0017000">
    <property type="term" value="P:antibiotic biosynthetic process"/>
    <property type="evidence" value="ECO:0007669"/>
    <property type="project" value="InterPro"/>
</dbReference>
<dbReference type="PANTHER" id="PTHR34218:SF3">
    <property type="entry name" value="ACYL-HOMOSERINE LACTONE ACYLASE PVDQ"/>
    <property type="match status" value="1"/>
</dbReference>
<evidence type="ECO:0000313" key="2">
    <source>
        <dbReference type="EMBL" id="SVA64438.1"/>
    </source>
</evidence>
<dbReference type="AlphaFoldDB" id="A0A381XI84"/>
<sequence length="246" mass="28277">MKKQYLFLYLWFSLFLFSCNPNAGSDTIIKWDTYGVPHIKAQSKEDLFFAQGWALMHNHANKVLELYGKSRGKGSEYWGEKYLKNDILVHTLGFERLAVDWDLQQDPEMRLIYSNFVDGINAYLQNNLDQIDEKNKAVLPISTKDVNMHGMFVVFTRFIGGDDLGLIQRWPDMGSNTYAIGPERSASGNTMLVQNPHLPWYNEFLFTEYHFNLKGRNMYGASIIGIPGILIGFNESLGWSHTDNTI</sequence>
<organism evidence="2">
    <name type="scientific">marine metagenome</name>
    <dbReference type="NCBI Taxonomy" id="408172"/>
    <lineage>
        <taxon>unclassified sequences</taxon>
        <taxon>metagenomes</taxon>
        <taxon>ecological metagenomes</taxon>
    </lineage>
</organism>
<feature type="non-terminal residue" evidence="2">
    <location>
        <position position="246"/>
    </location>
</feature>
<evidence type="ECO:0000256" key="1">
    <source>
        <dbReference type="ARBA" id="ARBA00006586"/>
    </source>
</evidence>
<dbReference type="GO" id="GO:0016811">
    <property type="term" value="F:hydrolase activity, acting on carbon-nitrogen (but not peptide) bonds, in linear amides"/>
    <property type="evidence" value="ECO:0007669"/>
    <property type="project" value="InterPro"/>
</dbReference>
<accession>A0A381XI84</accession>
<proteinExistence type="inferred from homology"/>
<dbReference type="InterPro" id="IPR002692">
    <property type="entry name" value="S45"/>
</dbReference>
<dbReference type="Gene3D" id="3.60.20.10">
    <property type="entry name" value="Glutamine Phosphoribosylpyrophosphate, subunit 1, domain 1"/>
    <property type="match status" value="1"/>
</dbReference>
<feature type="non-terminal residue" evidence="2">
    <location>
        <position position="1"/>
    </location>
</feature>
<dbReference type="InterPro" id="IPR023343">
    <property type="entry name" value="Penicillin_amidase_dom1"/>
</dbReference>
<dbReference type="Gene3D" id="1.10.439.10">
    <property type="entry name" value="Penicillin Amidohydrolase, domain 1"/>
    <property type="match status" value="1"/>
</dbReference>